<accession>A0AAW1PGA7</accession>
<proteinExistence type="predicted"/>
<gene>
    <name evidence="1" type="ORF">WJX73_004347</name>
</gene>
<name>A0AAW1PGA7_9CHLO</name>
<comment type="caution">
    <text evidence="1">The sequence shown here is derived from an EMBL/GenBank/DDBJ whole genome shotgun (WGS) entry which is preliminary data.</text>
</comment>
<sequence length="149" mass="16306">MERLKQCFRDTGLEPADIPAAFVIHEVISVGIAVGFWSACHAVQPSQRFFTAGASTAGRNPGAQRLYNSALLTAEKTVARMPWLKRVPVLGRDTTKLTVSLAESIAVRACIKPVTFPFKIWASYQVVMLAKRAGWQTAIKFPTKAQATT</sequence>
<reference evidence="1 2" key="1">
    <citation type="journal article" date="2024" name="Nat. Commun.">
        <title>Phylogenomics reveals the evolutionary origins of lichenization in chlorophyte algae.</title>
        <authorList>
            <person name="Puginier C."/>
            <person name="Libourel C."/>
            <person name="Otte J."/>
            <person name="Skaloud P."/>
            <person name="Haon M."/>
            <person name="Grisel S."/>
            <person name="Petersen M."/>
            <person name="Berrin J.G."/>
            <person name="Delaux P.M."/>
            <person name="Dal Grande F."/>
            <person name="Keller J."/>
        </authorList>
    </citation>
    <scope>NUCLEOTIDE SEQUENCE [LARGE SCALE GENOMIC DNA]</scope>
    <source>
        <strain evidence="1 2">SAG 2036</strain>
    </source>
</reference>
<dbReference type="AlphaFoldDB" id="A0AAW1PGA7"/>
<organism evidence="1 2">
    <name type="scientific">Symbiochloris irregularis</name>
    <dbReference type="NCBI Taxonomy" id="706552"/>
    <lineage>
        <taxon>Eukaryota</taxon>
        <taxon>Viridiplantae</taxon>
        <taxon>Chlorophyta</taxon>
        <taxon>core chlorophytes</taxon>
        <taxon>Trebouxiophyceae</taxon>
        <taxon>Trebouxiales</taxon>
        <taxon>Trebouxiaceae</taxon>
        <taxon>Symbiochloris</taxon>
    </lineage>
</organism>
<protein>
    <submittedName>
        <fullName evidence="1">Uncharacterized protein</fullName>
    </submittedName>
</protein>
<evidence type="ECO:0000313" key="2">
    <source>
        <dbReference type="Proteomes" id="UP001465755"/>
    </source>
</evidence>
<dbReference type="Proteomes" id="UP001465755">
    <property type="component" value="Unassembled WGS sequence"/>
</dbReference>
<evidence type="ECO:0000313" key="1">
    <source>
        <dbReference type="EMBL" id="KAK9807177.1"/>
    </source>
</evidence>
<dbReference type="EMBL" id="JALJOQ010000033">
    <property type="protein sequence ID" value="KAK9807177.1"/>
    <property type="molecule type" value="Genomic_DNA"/>
</dbReference>
<keyword evidence="2" id="KW-1185">Reference proteome</keyword>